<keyword evidence="4" id="KW-0378">Hydrolase</keyword>
<accession>A0ABR2R3Z2</accession>
<evidence type="ECO:0000256" key="5">
    <source>
        <dbReference type="ARBA" id="ARBA00023295"/>
    </source>
</evidence>
<proteinExistence type="inferred from homology"/>
<evidence type="ECO:0000313" key="8">
    <source>
        <dbReference type="Proteomes" id="UP001396334"/>
    </source>
</evidence>
<dbReference type="EMBL" id="JBBPBN010000026">
    <property type="protein sequence ID" value="KAK9007615.1"/>
    <property type="molecule type" value="Genomic_DNA"/>
</dbReference>
<reference evidence="7 8" key="1">
    <citation type="journal article" date="2024" name="G3 (Bethesda)">
        <title>Genome assembly of Hibiscus sabdariffa L. provides insights into metabolisms of medicinal natural products.</title>
        <authorList>
            <person name="Kim T."/>
        </authorList>
    </citation>
    <scope>NUCLEOTIDE SEQUENCE [LARGE SCALE GENOMIC DNA]</scope>
    <source>
        <strain evidence="7">TK-2024</strain>
        <tissue evidence="7">Old leaves</tissue>
    </source>
</reference>
<organism evidence="7 8">
    <name type="scientific">Hibiscus sabdariffa</name>
    <name type="common">roselle</name>
    <dbReference type="NCBI Taxonomy" id="183260"/>
    <lineage>
        <taxon>Eukaryota</taxon>
        <taxon>Viridiplantae</taxon>
        <taxon>Streptophyta</taxon>
        <taxon>Embryophyta</taxon>
        <taxon>Tracheophyta</taxon>
        <taxon>Spermatophyta</taxon>
        <taxon>Magnoliopsida</taxon>
        <taxon>eudicotyledons</taxon>
        <taxon>Gunneridae</taxon>
        <taxon>Pentapetalae</taxon>
        <taxon>rosids</taxon>
        <taxon>malvids</taxon>
        <taxon>Malvales</taxon>
        <taxon>Malvaceae</taxon>
        <taxon>Malvoideae</taxon>
        <taxon>Hibiscus</taxon>
    </lineage>
</organism>
<comment type="catalytic activity">
    <reaction evidence="1">
        <text>Hydrolysis of (1-&gt;3)-beta-D-glucosidic linkages in (1-&gt;3)-beta-D-glucans.</text>
        <dbReference type="EC" id="3.2.1.39"/>
    </reaction>
</comment>
<dbReference type="Gene3D" id="3.20.20.80">
    <property type="entry name" value="Glycosidases"/>
    <property type="match status" value="1"/>
</dbReference>
<keyword evidence="5" id="KW-0326">Glycosidase</keyword>
<sequence length="232" mass="24583">MAAASAGCFDCRRQAQPLLHADLCRVAFFLTHHYHGGEPFIGVNYGQVADNLPPPSGTAKLLQSTSIEKVRLYGADPAIINALANTGIGIVVGASNGEIPALASDPNTAAEWVNSNVLPFYPATNIILITVGNEVLTTNDPNLMNQVLPAMQNMQDAINGANLGGKIKVSTVHSMAVLGQSDPPSSGSFIPGYQPALRGLLQFQMDHGSPFAINPYPFFAYQADPRPETGRI</sequence>
<evidence type="ECO:0000256" key="3">
    <source>
        <dbReference type="ARBA" id="ARBA00012780"/>
    </source>
</evidence>
<dbReference type="Proteomes" id="UP001396334">
    <property type="component" value="Unassembled WGS sequence"/>
</dbReference>
<comment type="similarity">
    <text evidence="2 6">Belongs to the glycosyl hydrolase 17 family.</text>
</comment>
<dbReference type="InterPro" id="IPR000490">
    <property type="entry name" value="Glyco_hydro_17"/>
</dbReference>
<evidence type="ECO:0000313" key="7">
    <source>
        <dbReference type="EMBL" id="KAK9007615.1"/>
    </source>
</evidence>
<dbReference type="Pfam" id="PF00332">
    <property type="entry name" value="Glyco_hydro_17"/>
    <property type="match status" value="1"/>
</dbReference>
<keyword evidence="8" id="KW-1185">Reference proteome</keyword>
<protein>
    <recommendedName>
        <fullName evidence="3">glucan endo-1,3-beta-D-glucosidase</fullName>
        <ecNumber evidence="3">3.2.1.39</ecNumber>
    </recommendedName>
</protein>
<evidence type="ECO:0000256" key="1">
    <source>
        <dbReference type="ARBA" id="ARBA00000382"/>
    </source>
</evidence>
<comment type="caution">
    <text evidence="7">The sequence shown here is derived from an EMBL/GenBank/DDBJ whole genome shotgun (WGS) entry which is preliminary data.</text>
</comment>
<name>A0ABR2R3Z2_9ROSI</name>
<dbReference type="SUPFAM" id="SSF51445">
    <property type="entry name" value="(Trans)glycosidases"/>
    <property type="match status" value="1"/>
</dbReference>
<evidence type="ECO:0000256" key="6">
    <source>
        <dbReference type="RuleBase" id="RU004335"/>
    </source>
</evidence>
<evidence type="ECO:0000256" key="2">
    <source>
        <dbReference type="ARBA" id="ARBA00008773"/>
    </source>
</evidence>
<dbReference type="PANTHER" id="PTHR32227">
    <property type="entry name" value="GLUCAN ENDO-1,3-BETA-GLUCOSIDASE BG1-RELATED-RELATED"/>
    <property type="match status" value="1"/>
</dbReference>
<dbReference type="InterPro" id="IPR044965">
    <property type="entry name" value="Glyco_hydro_17_plant"/>
</dbReference>
<dbReference type="EC" id="3.2.1.39" evidence="3"/>
<evidence type="ECO:0000256" key="4">
    <source>
        <dbReference type="ARBA" id="ARBA00022801"/>
    </source>
</evidence>
<dbReference type="InterPro" id="IPR017853">
    <property type="entry name" value="GH"/>
</dbReference>
<gene>
    <name evidence="7" type="ORF">V6N11_074535</name>
</gene>